<organism evidence="6 7">
    <name type="scientific">Hominibacterium faecale</name>
    <dbReference type="NCBI Taxonomy" id="2839743"/>
    <lineage>
        <taxon>Bacteria</taxon>
        <taxon>Bacillati</taxon>
        <taxon>Bacillota</taxon>
        <taxon>Clostridia</taxon>
        <taxon>Peptostreptococcales</taxon>
        <taxon>Anaerovoracaceae</taxon>
        <taxon>Hominibacterium</taxon>
    </lineage>
</organism>
<keyword evidence="4" id="KW-0732">Signal</keyword>
<dbReference type="InterPro" id="IPR002053">
    <property type="entry name" value="Glyco_hydro_25"/>
</dbReference>
<dbReference type="InterPro" id="IPR036779">
    <property type="entry name" value="LysM_dom_sf"/>
</dbReference>
<gene>
    <name evidence="6" type="ORF">OBO34_03275</name>
</gene>
<dbReference type="PROSITE" id="PS51904">
    <property type="entry name" value="GLYCOSYL_HYDROL_F25_2"/>
    <property type="match status" value="1"/>
</dbReference>
<keyword evidence="2" id="KW-0378">Hydrolase</keyword>
<dbReference type="SUPFAM" id="SSF51445">
    <property type="entry name" value="(Trans)glycosidases"/>
    <property type="match status" value="1"/>
</dbReference>
<evidence type="ECO:0000313" key="6">
    <source>
        <dbReference type="EMBL" id="MCU7377373.1"/>
    </source>
</evidence>
<feature type="domain" description="LysM" evidence="5">
    <location>
        <begin position="230"/>
        <end position="272"/>
    </location>
</feature>
<dbReference type="Pfam" id="PF01183">
    <property type="entry name" value="Glyco_hydro_25"/>
    <property type="match status" value="1"/>
</dbReference>
<keyword evidence="3" id="KW-0326">Glycosidase</keyword>
<dbReference type="Gene3D" id="3.10.350.10">
    <property type="entry name" value="LysM domain"/>
    <property type="match status" value="1"/>
</dbReference>
<dbReference type="AlphaFoldDB" id="A0A9J6QNB3"/>
<dbReference type="SUPFAM" id="SSF54106">
    <property type="entry name" value="LysM domain"/>
    <property type="match status" value="1"/>
</dbReference>
<keyword evidence="7" id="KW-1185">Reference proteome</keyword>
<name>A0A9J6QNB3_9FIRM</name>
<sequence length="272" mass="32005">MKRILTVVLVLILCFSVAQPVFAASEQRGIDVSQWQGRIDYARVRDAGIRVVYMKAGEGSRFVDPYFERNYREARRHHLDIGFYHFVTARTVDEGRRQAHFFATLINERKMECRPAMDFEEFGDLSRREINAIARAYMAELEKLTGLKPMLYSDASNVESLWTRHFARYPLWVADYGRDEPYTTGHWSTWEGFQYSDRGRISGIDGLVDLDRFKDGVYLKRHERVKERPVVYRVKRGDTLEKIARRYDTTVDRIVELNPNLIRPGEKLIIKR</sequence>
<feature type="signal peptide" evidence="4">
    <location>
        <begin position="1"/>
        <end position="23"/>
    </location>
</feature>
<dbReference type="PANTHER" id="PTHR34135">
    <property type="entry name" value="LYSOZYME"/>
    <property type="match status" value="1"/>
</dbReference>
<dbReference type="SMART" id="SM00257">
    <property type="entry name" value="LysM"/>
    <property type="match status" value="1"/>
</dbReference>
<dbReference type="GO" id="GO:0016052">
    <property type="term" value="P:carbohydrate catabolic process"/>
    <property type="evidence" value="ECO:0007669"/>
    <property type="project" value="TreeGrafter"/>
</dbReference>
<proteinExistence type="inferred from homology"/>
<feature type="chain" id="PRO_5039943042" evidence="4">
    <location>
        <begin position="24"/>
        <end position="272"/>
    </location>
</feature>
<dbReference type="SMART" id="SM00641">
    <property type="entry name" value="Glyco_25"/>
    <property type="match status" value="1"/>
</dbReference>
<dbReference type="EMBL" id="JAOSHN010000001">
    <property type="protein sequence ID" value="MCU7377373.1"/>
    <property type="molecule type" value="Genomic_DNA"/>
</dbReference>
<dbReference type="RefSeq" id="WP_148397106.1">
    <property type="nucleotide sequence ID" value="NZ_JAJAGH010000010.1"/>
</dbReference>
<accession>A0A9J6QNB3</accession>
<dbReference type="Proteomes" id="UP001065549">
    <property type="component" value="Unassembled WGS sequence"/>
</dbReference>
<dbReference type="GO" id="GO:0009253">
    <property type="term" value="P:peptidoglycan catabolic process"/>
    <property type="evidence" value="ECO:0007669"/>
    <property type="project" value="InterPro"/>
</dbReference>
<comment type="caution">
    <text evidence="6">The sequence shown here is derived from an EMBL/GenBank/DDBJ whole genome shotgun (WGS) entry which is preliminary data.</text>
</comment>
<dbReference type="GO" id="GO:0016998">
    <property type="term" value="P:cell wall macromolecule catabolic process"/>
    <property type="evidence" value="ECO:0007669"/>
    <property type="project" value="InterPro"/>
</dbReference>
<dbReference type="Gene3D" id="3.20.20.80">
    <property type="entry name" value="Glycosidases"/>
    <property type="match status" value="1"/>
</dbReference>
<evidence type="ECO:0000256" key="4">
    <source>
        <dbReference type="SAM" id="SignalP"/>
    </source>
</evidence>
<dbReference type="GO" id="GO:0003796">
    <property type="term" value="F:lysozyme activity"/>
    <property type="evidence" value="ECO:0007669"/>
    <property type="project" value="InterPro"/>
</dbReference>
<evidence type="ECO:0000256" key="2">
    <source>
        <dbReference type="ARBA" id="ARBA00022801"/>
    </source>
</evidence>
<dbReference type="InterPro" id="IPR018392">
    <property type="entry name" value="LysM"/>
</dbReference>
<dbReference type="CDD" id="cd00118">
    <property type="entry name" value="LysM"/>
    <property type="match status" value="1"/>
</dbReference>
<dbReference type="InterPro" id="IPR018077">
    <property type="entry name" value="Glyco_hydro_fam25_subgr"/>
</dbReference>
<dbReference type="PANTHER" id="PTHR34135:SF2">
    <property type="entry name" value="LYSOZYME"/>
    <property type="match status" value="1"/>
</dbReference>
<comment type="similarity">
    <text evidence="1">Belongs to the glycosyl hydrolase 25 family.</text>
</comment>
<dbReference type="CDD" id="cd06525">
    <property type="entry name" value="GH25_Lyc-like"/>
    <property type="match status" value="1"/>
</dbReference>
<evidence type="ECO:0000256" key="3">
    <source>
        <dbReference type="ARBA" id="ARBA00023295"/>
    </source>
</evidence>
<reference evidence="6" key="1">
    <citation type="submission" date="2022-09" db="EMBL/GenBank/DDBJ databases">
        <title>Culturomic study of gut microbiota in children with autism spectrum disorder.</title>
        <authorList>
            <person name="Efimov B.A."/>
            <person name="Chaplin A.V."/>
            <person name="Sokolova S.R."/>
            <person name="Pikina A.P."/>
            <person name="Korzhanova M."/>
            <person name="Belova V."/>
            <person name="Korostin D."/>
        </authorList>
    </citation>
    <scope>NUCLEOTIDE SEQUENCE</scope>
    <source>
        <strain evidence="6">ASD5510</strain>
    </source>
</reference>
<dbReference type="Pfam" id="PF01476">
    <property type="entry name" value="LysM"/>
    <property type="match status" value="1"/>
</dbReference>
<protein>
    <submittedName>
        <fullName evidence="6">GH25 family lysozyme</fullName>
    </submittedName>
</protein>
<dbReference type="PROSITE" id="PS51782">
    <property type="entry name" value="LYSM"/>
    <property type="match status" value="1"/>
</dbReference>
<evidence type="ECO:0000313" key="7">
    <source>
        <dbReference type="Proteomes" id="UP001065549"/>
    </source>
</evidence>
<evidence type="ECO:0000259" key="5">
    <source>
        <dbReference type="PROSITE" id="PS51782"/>
    </source>
</evidence>
<evidence type="ECO:0000256" key="1">
    <source>
        <dbReference type="ARBA" id="ARBA00010646"/>
    </source>
</evidence>
<dbReference type="InterPro" id="IPR017853">
    <property type="entry name" value="GH"/>
</dbReference>